<dbReference type="EMBL" id="JAHVJA010000006">
    <property type="protein sequence ID" value="MBY6140664.1"/>
    <property type="molecule type" value="Genomic_DNA"/>
</dbReference>
<dbReference type="Gene3D" id="3.40.50.1820">
    <property type="entry name" value="alpha/beta hydrolase"/>
    <property type="match status" value="1"/>
</dbReference>
<dbReference type="Proteomes" id="UP000766629">
    <property type="component" value="Unassembled WGS sequence"/>
</dbReference>
<evidence type="ECO:0000313" key="1">
    <source>
        <dbReference type="EMBL" id="MBY6140664.1"/>
    </source>
</evidence>
<sequence length="238" mass="27071">MQLTTDLIARNGDHSIAHQHGSGSRLFVCLSGVGTKRHEMPPFEFPGTASDGGRNHILMVAEKRRSWMNDPDLTALIVQEIERIRVQFSITETVTLGNSMGGFMALVLPQLTRIDRAIAFSPQFSMHPEHVPEETRWQYWRRRFPPYRFETVGSLDPERCGHFIFHGDAPEEEIHWRRFPAGRSIHHYILEGTGHNLVAGLKAQGLLARTVQLAAAGKPRLLRLLLEQHYGPCRRGLR</sequence>
<accession>A0ABS7NJ09</accession>
<comment type="caution">
    <text evidence="1">The sequence shown here is derived from an EMBL/GenBank/DDBJ whole genome shotgun (WGS) entry which is preliminary data.</text>
</comment>
<evidence type="ECO:0000313" key="2">
    <source>
        <dbReference type="Proteomes" id="UP000766629"/>
    </source>
</evidence>
<dbReference type="RefSeq" id="WP_222508866.1">
    <property type="nucleotide sequence ID" value="NZ_JAHVJA010000006.1"/>
</dbReference>
<reference evidence="1 2" key="1">
    <citation type="submission" date="2021-06" db="EMBL/GenBank/DDBJ databases">
        <title>50 bacteria genomes isolated from Dapeng, Shenzhen, China.</title>
        <authorList>
            <person name="Zheng W."/>
            <person name="Yu S."/>
            <person name="Huang Y."/>
        </authorList>
    </citation>
    <scope>NUCLEOTIDE SEQUENCE [LARGE SCALE GENOMIC DNA]</scope>
    <source>
        <strain evidence="1 2">DP1N14-2</strain>
    </source>
</reference>
<keyword evidence="2" id="KW-1185">Reference proteome</keyword>
<dbReference type="InterPro" id="IPR029058">
    <property type="entry name" value="AB_hydrolase_fold"/>
</dbReference>
<organism evidence="1 2">
    <name type="scientific">Leisingera daeponensis</name>
    <dbReference type="NCBI Taxonomy" id="405746"/>
    <lineage>
        <taxon>Bacteria</taxon>
        <taxon>Pseudomonadati</taxon>
        <taxon>Pseudomonadota</taxon>
        <taxon>Alphaproteobacteria</taxon>
        <taxon>Rhodobacterales</taxon>
        <taxon>Roseobacteraceae</taxon>
        <taxon>Leisingera</taxon>
    </lineage>
</organism>
<protein>
    <recommendedName>
        <fullName evidence="3">Esterase</fullName>
    </recommendedName>
</protein>
<proteinExistence type="predicted"/>
<name>A0ABS7NJ09_9RHOB</name>
<evidence type="ECO:0008006" key="3">
    <source>
        <dbReference type="Google" id="ProtNLM"/>
    </source>
</evidence>
<dbReference type="SUPFAM" id="SSF53474">
    <property type="entry name" value="alpha/beta-Hydrolases"/>
    <property type="match status" value="1"/>
</dbReference>
<gene>
    <name evidence="1" type="ORF">KUV26_14565</name>
</gene>